<dbReference type="Gene3D" id="2.40.30.30">
    <property type="entry name" value="Riboflavin kinase-like"/>
    <property type="match status" value="1"/>
</dbReference>
<accession>A0A0R2CCX2</accession>
<dbReference type="NCBIfam" id="TIGR00083">
    <property type="entry name" value="ribF"/>
    <property type="match status" value="1"/>
</dbReference>
<dbReference type="InterPro" id="IPR014729">
    <property type="entry name" value="Rossmann-like_a/b/a_fold"/>
</dbReference>
<dbReference type="eggNOG" id="COG0196">
    <property type="taxonomic scope" value="Bacteria"/>
</dbReference>
<keyword evidence="8 14" id="KW-0418">Kinase</keyword>
<evidence type="ECO:0000256" key="8">
    <source>
        <dbReference type="ARBA" id="ARBA00022777"/>
    </source>
</evidence>
<dbReference type="Gene3D" id="3.40.50.620">
    <property type="entry name" value="HUPs"/>
    <property type="match status" value="1"/>
</dbReference>
<evidence type="ECO:0000256" key="1">
    <source>
        <dbReference type="ARBA" id="ARBA00004726"/>
    </source>
</evidence>
<evidence type="ECO:0000256" key="4">
    <source>
        <dbReference type="ARBA" id="ARBA00022643"/>
    </source>
</evidence>
<dbReference type="PATRIC" id="fig|1133569.4.peg.750"/>
<dbReference type="PIRSF" id="PIRSF004491">
    <property type="entry name" value="FAD_Synth"/>
    <property type="match status" value="1"/>
</dbReference>
<name>A0A0R2CCX2_9LACO</name>
<evidence type="ECO:0000256" key="12">
    <source>
        <dbReference type="ARBA" id="ARBA00047880"/>
    </source>
</evidence>
<comment type="pathway">
    <text evidence="1 14">Cofactor biosynthesis; FAD biosynthesis; FAD from FMN: step 1/1.</text>
</comment>
<evidence type="ECO:0000256" key="14">
    <source>
        <dbReference type="PIRNR" id="PIRNR004491"/>
    </source>
</evidence>
<dbReference type="SUPFAM" id="SSF82114">
    <property type="entry name" value="Riboflavin kinase-like"/>
    <property type="match status" value="1"/>
</dbReference>
<dbReference type="CDD" id="cd02064">
    <property type="entry name" value="FAD_synthetase_N"/>
    <property type="match status" value="1"/>
</dbReference>
<dbReference type="GO" id="GO:0009231">
    <property type="term" value="P:riboflavin biosynthetic process"/>
    <property type="evidence" value="ECO:0007669"/>
    <property type="project" value="InterPro"/>
</dbReference>
<comment type="similarity">
    <text evidence="14">Belongs to the ribF family.</text>
</comment>
<dbReference type="GO" id="GO:0006747">
    <property type="term" value="P:FAD biosynthetic process"/>
    <property type="evidence" value="ECO:0007669"/>
    <property type="project" value="UniProtKB-UniRule"/>
</dbReference>
<keyword evidence="10 14" id="KW-0067">ATP-binding</keyword>
<keyword evidence="4 14" id="KW-0288">FMN</keyword>
<dbReference type="UniPathway" id="UPA00277">
    <property type="reaction ID" value="UER00407"/>
</dbReference>
<dbReference type="GO" id="GO:0008531">
    <property type="term" value="F:riboflavin kinase activity"/>
    <property type="evidence" value="ECO:0007669"/>
    <property type="project" value="UniProtKB-UniRule"/>
</dbReference>
<dbReference type="OrthoDB" id="9803667at2"/>
<dbReference type="Proteomes" id="UP000051576">
    <property type="component" value="Unassembled WGS sequence"/>
</dbReference>
<evidence type="ECO:0000259" key="15">
    <source>
        <dbReference type="SMART" id="SM00904"/>
    </source>
</evidence>
<evidence type="ECO:0000256" key="7">
    <source>
        <dbReference type="ARBA" id="ARBA00022741"/>
    </source>
</evidence>
<proteinExistence type="inferred from homology"/>
<dbReference type="InterPro" id="IPR015864">
    <property type="entry name" value="FAD_synthase"/>
</dbReference>
<evidence type="ECO:0000313" key="17">
    <source>
        <dbReference type="Proteomes" id="UP000051576"/>
    </source>
</evidence>
<evidence type="ECO:0000256" key="5">
    <source>
        <dbReference type="ARBA" id="ARBA00022679"/>
    </source>
</evidence>
<reference evidence="16 17" key="1">
    <citation type="journal article" date="2015" name="Genome Announc.">
        <title>Expanding the biotechnology potential of lactobacilli through comparative genomics of 213 strains and associated genera.</title>
        <authorList>
            <person name="Sun Z."/>
            <person name="Harris H.M."/>
            <person name="McCann A."/>
            <person name="Guo C."/>
            <person name="Argimon S."/>
            <person name="Zhang W."/>
            <person name="Yang X."/>
            <person name="Jeffery I.B."/>
            <person name="Cooney J.C."/>
            <person name="Kagawa T.F."/>
            <person name="Liu W."/>
            <person name="Song Y."/>
            <person name="Salvetti E."/>
            <person name="Wrobel A."/>
            <person name="Rasinkangas P."/>
            <person name="Parkhill J."/>
            <person name="Rea M.C."/>
            <person name="O'Sullivan O."/>
            <person name="Ritari J."/>
            <person name="Douillard F.P."/>
            <person name="Paul Ross R."/>
            <person name="Yang R."/>
            <person name="Briner A.E."/>
            <person name="Felis G.E."/>
            <person name="de Vos W.M."/>
            <person name="Barrangou R."/>
            <person name="Klaenhammer T.R."/>
            <person name="Caufield P.W."/>
            <person name="Cui Y."/>
            <person name="Zhang H."/>
            <person name="O'Toole P.W."/>
        </authorList>
    </citation>
    <scope>NUCLEOTIDE SEQUENCE [LARGE SCALE GENOMIC DNA]</scope>
    <source>
        <strain evidence="16 17">DSM 20605</strain>
    </source>
</reference>
<organism evidence="16 17">
    <name type="scientific">Liquorilactobacillus vini DSM 20605</name>
    <dbReference type="NCBI Taxonomy" id="1133569"/>
    <lineage>
        <taxon>Bacteria</taxon>
        <taxon>Bacillati</taxon>
        <taxon>Bacillota</taxon>
        <taxon>Bacilli</taxon>
        <taxon>Lactobacillales</taxon>
        <taxon>Lactobacillaceae</taxon>
        <taxon>Liquorilactobacillus</taxon>
    </lineage>
</organism>
<dbReference type="Pfam" id="PF06574">
    <property type="entry name" value="FAD_syn"/>
    <property type="match status" value="1"/>
</dbReference>
<comment type="catalytic activity">
    <reaction evidence="13 14">
        <text>FMN + ATP + H(+) = FAD + diphosphate</text>
        <dbReference type="Rhea" id="RHEA:17237"/>
        <dbReference type="ChEBI" id="CHEBI:15378"/>
        <dbReference type="ChEBI" id="CHEBI:30616"/>
        <dbReference type="ChEBI" id="CHEBI:33019"/>
        <dbReference type="ChEBI" id="CHEBI:57692"/>
        <dbReference type="ChEBI" id="CHEBI:58210"/>
        <dbReference type="EC" id="2.7.7.2"/>
    </reaction>
</comment>
<dbReference type="FunFam" id="3.40.50.620:FF:000021">
    <property type="entry name" value="Riboflavin biosynthesis protein"/>
    <property type="match status" value="1"/>
</dbReference>
<dbReference type="RefSeq" id="WP_010581047.1">
    <property type="nucleotide sequence ID" value="NZ_AHYZ01000152.1"/>
</dbReference>
<keyword evidence="9 14" id="KW-0274">FAD</keyword>
<comment type="catalytic activity">
    <reaction evidence="12 14">
        <text>riboflavin + ATP = FMN + ADP + H(+)</text>
        <dbReference type="Rhea" id="RHEA:14357"/>
        <dbReference type="ChEBI" id="CHEBI:15378"/>
        <dbReference type="ChEBI" id="CHEBI:30616"/>
        <dbReference type="ChEBI" id="CHEBI:57986"/>
        <dbReference type="ChEBI" id="CHEBI:58210"/>
        <dbReference type="ChEBI" id="CHEBI:456216"/>
        <dbReference type="EC" id="2.7.1.26"/>
    </reaction>
</comment>
<dbReference type="InterPro" id="IPR023465">
    <property type="entry name" value="Riboflavin_kinase_dom_sf"/>
</dbReference>
<evidence type="ECO:0000256" key="9">
    <source>
        <dbReference type="ARBA" id="ARBA00022827"/>
    </source>
</evidence>
<dbReference type="AlphaFoldDB" id="A0A0R2CCX2"/>
<keyword evidence="7 14" id="KW-0547">Nucleotide-binding</keyword>
<keyword evidence="17" id="KW-1185">Reference proteome</keyword>
<comment type="pathway">
    <text evidence="2 14">Cofactor biosynthesis; FMN biosynthesis; FMN from riboflavin (ATP route): step 1/1.</text>
</comment>
<gene>
    <name evidence="16" type="ORF">FD21_GL000691</name>
</gene>
<evidence type="ECO:0000256" key="6">
    <source>
        <dbReference type="ARBA" id="ARBA00022695"/>
    </source>
</evidence>
<dbReference type="Pfam" id="PF01687">
    <property type="entry name" value="Flavokinase"/>
    <property type="match status" value="1"/>
</dbReference>
<comment type="caution">
    <text evidence="16">The sequence shown here is derived from an EMBL/GenBank/DDBJ whole genome shotgun (WGS) entry which is preliminary data.</text>
</comment>
<sequence length="312" mass="35375">MKTIELSEPFDPQIIPAGKVVLATGFFDGVHCGHQQVIKTAARQAKKMSCKLAVMTLDRHPMIVFQHVPTKQIHYLTTLKHKLKLFQQLGADYVYVIKLAGTLPQMPPQEFVDKYMVGLHAAAVVAGEDYTYGKHTIANMQTLPEFARNRFQVITVKHVLFGQKKISSTMIRRLLDTGQIDLANQLLGYHYQNTGIIVHGKQLGRQLGFPTLNLKINSQERILGEGIYATKVRLSGKEYLGMASIGRNETFGANQQLTVEINLLNFSKMVYGQQVVVNWYHYLRGQVKFANAQALIEQLKKDQRQTLNYFQK</sequence>
<dbReference type="GO" id="GO:0009398">
    <property type="term" value="P:FMN biosynthetic process"/>
    <property type="evidence" value="ECO:0007669"/>
    <property type="project" value="UniProtKB-UniRule"/>
</dbReference>
<dbReference type="InterPro" id="IPR023468">
    <property type="entry name" value="Riboflavin_kinase"/>
</dbReference>
<dbReference type="SMART" id="SM00904">
    <property type="entry name" value="Flavokinase"/>
    <property type="match status" value="1"/>
</dbReference>
<dbReference type="PANTHER" id="PTHR22749">
    <property type="entry name" value="RIBOFLAVIN KINASE/FMN ADENYLYLTRANSFERASE"/>
    <property type="match status" value="1"/>
</dbReference>
<dbReference type="InterPro" id="IPR002606">
    <property type="entry name" value="Riboflavin_kinase_bac"/>
</dbReference>
<dbReference type="EC" id="2.7.1.26" evidence="14"/>
<feature type="domain" description="Riboflavin kinase" evidence="15">
    <location>
        <begin position="186"/>
        <end position="311"/>
    </location>
</feature>
<dbReference type="GO" id="GO:0003919">
    <property type="term" value="F:FMN adenylyltransferase activity"/>
    <property type="evidence" value="ECO:0007669"/>
    <property type="project" value="UniProtKB-UniRule"/>
</dbReference>
<dbReference type="UniPathway" id="UPA00276">
    <property type="reaction ID" value="UER00406"/>
</dbReference>
<evidence type="ECO:0000256" key="3">
    <source>
        <dbReference type="ARBA" id="ARBA00022630"/>
    </source>
</evidence>
<dbReference type="STRING" id="1133569.FD21_GL000691"/>
<keyword evidence="6 14" id="KW-0548">Nucleotidyltransferase</keyword>
<protein>
    <recommendedName>
        <fullName evidence="14">Riboflavin biosynthesis protein</fullName>
    </recommendedName>
    <domain>
        <recommendedName>
            <fullName evidence="14">Riboflavin kinase</fullName>
            <ecNumber evidence="14">2.7.1.26</ecNumber>
        </recommendedName>
        <alternativeName>
            <fullName evidence="14">Flavokinase</fullName>
        </alternativeName>
    </domain>
    <domain>
        <recommendedName>
            <fullName evidence="14">FMN adenylyltransferase</fullName>
            <ecNumber evidence="14">2.7.7.2</ecNumber>
        </recommendedName>
        <alternativeName>
            <fullName evidence="14">FAD pyrophosphorylase</fullName>
        </alternativeName>
        <alternativeName>
            <fullName evidence="14">FAD synthase</fullName>
        </alternativeName>
    </domain>
</protein>
<dbReference type="PANTHER" id="PTHR22749:SF6">
    <property type="entry name" value="RIBOFLAVIN KINASE"/>
    <property type="match status" value="1"/>
</dbReference>
<evidence type="ECO:0000256" key="10">
    <source>
        <dbReference type="ARBA" id="ARBA00022840"/>
    </source>
</evidence>
<dbReference type="EMBL" id="AYYX01000002">
    <property type="protein sequence ID" value="KRM89646.1"/>
    <property type="molecule type" value="Genomic_DNA"/>
</dbReference>
<keyword evidence="5 14" id="KW-0808">Transferase</keyword>
<evidence type="ECO:0000313" key="16">
    <source>
        <dbReference type="EMBL" id="KRM89646.1"/>
    </source>
</evidence>
<dbReference type="SUPFAM" id="SSF52374">
    <property type="entry name" value="Nucleotidylyl transferase"/>
    <property type="match status" value="1"/>
</dbReference>
<dbReference type="InterPro" id="IPR015865">
    <property type="entry name" value="Riboflavin_kinase_bac/euk"/>
</dbReference>
<dbReference type="GO" id="GO:0005524">
    <property type="term" value="F:ATP binding"/>
    <property type="evidence" value="ECO:0007669"/>
    <property type="project" value="UniProtKB-UniRule"/>
</dbReference>
<evidence type="ECO:0000256" key="2">
    <source>
        <dbReference type="ARBA" id="ARBA00005201"/>
    </source>
</evidence>
<evidence type="ECO:0000256" key="13">
    <source>
        <dbReference type="ARBA" id="ARBA00049494"/>
    </source>
</evidence>
<keyword evidence="11" id="KW-0511">Multifunctional enzyme</keyword>
<dbReference type="EC" id="2.7.7.2" evidence="14"/>
<evidence type="ECO:0000256" key="11">
    <source>
        <dbReference type="ARBA" id="ARBA00023268"/>
    </source>
</evidence>
<keyword evidence="3 14" id="KW-0285">Flavoprotein</keyword>